<keyword evidence="1" id="KW-0732">Signal</keyword>
<dbReference type="Pfam" id="PF01826">
    <property type="entry name" value="TIL"/>
    <property type="match status" value="1"/>
</dbReference>
<dbReference type="InterPro" id="IPR036084">
    <property type="entry name" value="Ser_inhib-like_sf"/>
</dbReference>
<reference evidence="4" key="1">
    <citation type="submission" date="2025-08" db="UniProtKB">
        <authorList>
            <consortium name="RefSeq"/>
        </authorList>
    </citation>
    <scope>IDENTIFICATION</scope>
    <source>
        <tissue evidence="4">Whole Larva</tissue>
    </source>
</reference>
<evidence type="ECO:0000259" key="2">
    <source>
        <dbReference type="Pfam" id="PF01826"/>
    </source>
</evidence>
<dbReference type="Gene3D" id="2.10.25.10">
    <property type="entry name" value="Laminin"/>
    <property type="match status" value="1"/>
</dbReference>
<name>A0ABM1NJJ5_NICVS</name>
<organism evidence="3 4">
    <name type="scientific">Nicrophorus vespilloides</name>
    <name type="common">Boreal carrion beetle</name>
    <dbReference type="NCBI Taxonomy" id="110193"/>
    <lineage>
        <taxon>Eukaryota</taxon>
        <taxon>Metazoa</taxon>
        <taxon>Ecdysozoa</taxon>
        <taxon>Arthropoda</taxon>
        <taxon>Hexapoda</taxon>
        <taxon>Insecta</taxon>
        <taxon>Pterygota</taxon>
        <taxon>Neoptera</taxon>
        <taxon>Endopterygota</taxon>
        <taxon>Coleoptera</taxon>
        <taxon>Polyphaga</taxon>
        <taxon>Staphyliniformia</taxon>
        <taxon>Silphidae</taxon>
        <taxon>Nicrophorinae</taxon>
        <taxon>Nicrophorus</taxon>
    </lineage>
</organism>
<accession>A0ABM1NJJ5</accession>
<protein>
    <submittedName>
        <fullName evidence="4">Chymotrypsin inhibitor-like isoform X1</fullName>
    </submittedName>
</protein>
<dbReference type="SUPFAM" id="SSF57567">
    <property type="entry name" value="Serine protease inhibitors"/>
    <property type="match status" value="1"/>
</dbReference>
<proteinExistence type="predicted"/>
<dbReference type="Proteomes" id="UP000695000">
    <property type="component" value="Unplaced"/>
</dbReference>
<feature type="domain" description="TIL" evidence="2">
    <location>
        <begin position="26"/>
        <end position="87"/>
    </location>
</feature>
<evidence type="ECO:0000313" key="4">
    <source>
        <dbReference type="RefSeq" id="XP_017786995.1"/>
    </source>
</evidence>
<sequence length="88" mass="9568">MKLLVVFACSLLMVATSTSFELGHACGPNEYFIECGSGCAPPLIICGKIIEPYTPPKYCPTVCRRTCVCKNGYLRNSKGECVLPEVCE</sequence>
<feature type="chain" id="PRO_5047119111" evidence="1">
    <location>
        <begin position="20"/>
        <end position="88"/>
    </location>
</feature>
<dbReference type="CDD" id="cd19941">
    <property type="entry name" value="TIL"/>
    <property type="match status" value="1"/>
</dbReference>
<dbReference type="RefSeq" id="XP_017786995.1">
    <property type="nucleotide sequence ID" value="XM_017931506.1"/>
</dbReference>
<evidence type="ECO:0000256" key="1">
    <source>
        <dbReference type="SAM" id="SignalP"/>
    </source>
</evidence>
<feature type="signal peptide" evidence="1">
    <location>
        <begin position="1"/>
        <end position="19"/>
    </location>
</feature>
<keyword evidence="3" id="KW-1185">Reference proteome</keyword>
<evidence type="ECO:0000313" key="3">
    <source>
        <dbReference type="Proteomes" id="UP000695000"/>
    </source>
</evidence>
<dbReference type="GeneID" id="108569814"/>
<dbReference type="InterPro" id="IPR002919">
    <property type="entry name" value="TIL_dom"/>
</dbReference>
<gene>
    <name evidence="4" type="primary">LOC108569814</name>
</gene>